<evidence type="ECO:0000256" key="2">
    <source>
        <dbReference type="ARBA" id="ARBA00022487"/>
    </source>
</evidence>
<evidence type="ECO:0000313" key="6">
    <source>
        <dbReference type="Proteomes" id="UP000230750"/>
    </source>
</evidence>
<evidence type="ECO:0000256" key="1">
    <source>
        <dbReference type="ARBA" id="ARBA00005964"/>
    </source>
</evidence>
<proteinExistence type="inferred from homology"/>
<comment type="similarity">
    <text evidence="1">Belongs to the type-B carboxylesterase/lipase family.</text>
</comment>
<keyword evidence="6" id="KW-1185">Reference proteome</keyword>
<dbReference type="PANTHER" id="PTHR43918:SF4">
    <property type="entry name" value="CARBOXYLIC ESTER HYDROLASE"/>
    <property type="match status" value="1"/>
</dbReference>
<name>A0A2G8KIF4_STIJA</name>
<dbReference type="STRING" id="307972.A0A2G8KIF4"/>
<dbReference type="GO" id="GO:0005886">
    <property type="term" value="C:plasma membrane"/>
    <property type="evidence" value="ECO:0007669"/>
    <property type="project" value="TreeGrafter"/>
</dbReference>
<evidence type="ECO:0000313" key="5">
    <source>
        <dbReference type="EMBL" id="PIK47772.1"/>
    </source>
</evidence>
<dbReference type="OrthoDB" id="408631at2759"/>
<keyword evidence="3" id="KW-0378">Hydrolase</keyword>
<dbReference type="InterPro" id="IPR050654">
    <property type="entry name" value="AChE-related_enzymes"/>
</dbReference>
<gene>
    <name evidence="5" type="ORF">BSL78_15351</name>
</gene>
<organism evidence="5 6">
    <name type="scientific">Stichopus japonicus</name>
    <name type="common">Sea cucumber</name>
    <dbReference type="NCBI Taxonomy" id="307972"/>
    <lineage>
        <taxon>Eukaryota</taxon>
        <taxon>Metazoa</taxon>
        <taxon>Echinodermata</taxon>
        <taxon>Eleutherozoa</taxon>
        <taxon>Echinozoa</taxon>
        <taxon>Holothuroidea</taxon>
        <taxon>Aspidochirotacea</taxon>
        <taxon>Aspidochirotida</taxon>
        <taxon>Stichopodidae</taxon>
        <taxon>Apostichopus</taxon>
    </lineage>
</organism>
<protein>
    <submittedName>
        <fullName evidence="5">Putative acetylcholinesterase</fullName>
    </submittedName>
</protein>
<feature type="domain" description="Carboxylesterase type B" evidence="4">
    <location>
        <begin position="55"/>
        <end position="351"/>
    </location>
</feature>
<dbReference type="EMBL" id="MRZV01000559">
    <property type="protein sequence ID" value="PIK47772.1"/>
    <property type="molecule type" value="Genomic_DNA"/>
</dbReference>
<comment type="caution">
    <text evidence="5">The sequence shown here is derived from an EMBL/GenBank/DDBJ whole genome shotgun (WGS) entry which is preliminary data.</text>
</comment>
<feature type="domain" description="Carboxylesterase type B" evidence="4">
    <location>
        <begin position="2"/>
        <end position="50"/>
    </location>
</feature>
<dbReference type="GO" id="GO:0006581">
    <property type="term" value="P:acetylcholine catabolic process"/>
    <property type="evidence" value="ECO:0007669"/>
    <property type="project" value="TreeGrafter"/>
</dbReference>
<sequence length="402" mass="46238">MGDALTAYNDVVMVSINYRLNGFGFLSTGDNGIPGNFGIWDQHEAIKWVTLTLPSGSPYWVGNNIDGARNSAFRAGRNLGCDDVVTSDQLLKCMQEIDEETFAYEMISTPSGPILDYDFFPDMPENIINQRLAKPCEIMLGTTKDDGSLIAMFVFVDQGFTEDPQCSRERWRRNVERYSNGNDYVADAIDLQYTDWSMADDPDANYFYDFIAMATDTSMCGQEPMAKEWANWGLDVYRYVFSYEPSNSIYPRVPSWKGVAHGDEMQFVFGNQFQFTNLTYRTEEIPLALDMMRYYTNFAKTGDPNQGGDNDGVEDEEPFWPKFELPEQIFKDQQPGMPDVNAYRAEYCALWRRFLPRLSAFTGPLSNIMDDWQSEYDNWSNVWMPAWRDEFDEYQASNPPCN</sequence>
<reference evidence="5 6" key="1">
    <citation type="journal article" date="2017" name="PLoS Biol.">
        <title>The sea cucumber genome provides insights into morphological evolution and visceral regeneration.</title>
        <authorList>
            <person name="Zhang X."/>
            <person name="Sun L."/>
            <person name="Yuan J."/>
            <person name="Sun Y."/>
            <person name="Gao Y."/>
            <person name="Zhang L."/>
            <person name="Li S."/>
            <person name="Dai H."/>
            <person name="Hamel J.F."/>
            <person name="Liu C."/>
            <person name="Yu Y."/>
            <person name="Liu S."/>
            <person name="Lin W."/>
            <person name="Guo K."/>
            <person name="Jin S."/>
            <person name="Xu P."/>
            <person name="Storey K.B."/>
            <person name="Huan P."/>
            <person name="Zhang T."/>
            <person name="Zhou Y."/>
            <person name="Zhang J."/>
            <person name="Lin C."/>
            <person name="Li X."/>
            <person name="Xing L."/>
            <person name="Huo D."/>
            <person name="Sun M."/>
            <person name="Wang L."/>
            <person name="Mercier A."/>
            <person name="Li F."/>
            <person name="Yang H."/>
            <person name="Xiang J."/>
        </authorList>
    </citation>
    <scope>NUCLEOTIDE SEQUENCE [LARGE SCALE GENOMIC DNA]</scope>
    <source>
        <strain evidence="5">Shaxun</strain>
        <tissue evidence="5">Muscle</tissue>
    </source>
</reference>
<accession>A0A2G8KIF4</accession>
<dbReference type="Gene3D" id="3.40.50.1820">
    <property type="entry name" value="alpha/beta hydrolase"/>
    <property type="match status" value="2"/>
</dbReference>
<dbReference type="InterPro" id="IPR029058">
    <property type="entry name" value="AB_hydrolase_fold"/>
</dbReference>
<dbReference type="AlphaFoldDB" id="A0A2G8KIF4"/>
<dbReference type="PANTHER" id="PTHR43918">
    <property type="entry name" value="ACETYLCHOLINESTERASE"/>
    <property type="match status" value="1"/>
</dbReference>
<evidence type="ECO:0000259" key="4">
    <source>
        <dbReference type="Pfam" id="PF00135"/>
    </source>
</evidence>
<dbReference type="GO" id="GO:0003990">
    <property type="term" value="F:acetylcholinesterase activity"/>
    <property type="evidence" value="ECO:0007669"/>
    <property type="project" value="TreeGrafter"/>
</dbReference>
<dbReference type="SUPFAM" id="SSF53474">
    <property type="entry name" value="alpha/beta-Hydrolases"/>
    <property type="match status" value="1"/>
</dbReference>
<dbReference type="GO" id="GO:0005615">
    <property type="term" value="C:extracellular space"/>
    <property type="evidence" value="ECO:0007669"/>
    <property type="project" value="TreeGrafter"/>
</dbReference>
<dbReference type="GO" id="GO:0019695">
    <property type="term" value="P:choline metabolic process"/>
    <property type="evidence" value="ECO:0007669"/>
    <property type="project" value="TreeGrafter"/>
</dbReference>
<evidence type="ECO:0000256" key="3">
    <source>
        <dbReference type="ARBA" id="ARBA00022801"/>
    </source>
</evidence>
<dbReference type="Pfam" id="PF00135">
    <property type="entry name" value="COesterase"/>
    <property type="match status" value="2"/>
</dbReference>
<keyword evidence="2" id="KW-0719">Serine esterase</keyword>
<dbReference type="Proteomes" id="UP000230750">
    <property type="component" value="Unassembled WGS sequence"/>
</dbReference>
<dbReference type="InterPro" id="IPR002018">
    <property type="entry name" value="CarbesteraseB"/>
</dbReference>